<feature type="domain" description="TcaA protein NTF2-like" evidence="6">
    <location>
        <begin position="326"/>
        <end position="435"/>
    </location>
</feature>
<accession>A0AAJ5RIH4</accession>
<keyword evidence="2" id="KW-0378">Hydrolase</keyword>
<dbReference type="InterPro" id="IPR051201">
    <property type="entry name" value="Chloro_Bact_Ser_Proteases"/>
</dbReference>
<dbReference type="InterPro" id="IPR001940">
    <property type="entry name" value="Peptidase_S1C"/>
</dbReference>
<gene>
    <name evidence="7" type="ORF">OU989_17050</name>
</gene>
<evidence type="ECO:0000256" key="2">
    <source>
        <dbReference type="ARBA" id="ARBA00022801"/>
    </source>
</evidence>
<dbReference type="Pfam" id="PF13240">
    <property type="entry name" value="Zn_Ribbon_1"/>
    <property type="match status" value="1"/>
</dbReference>
<dbReference type="SUPFAM" id="SSF50494">
    <property type="entry name" value="Trypsin-like serine proteases"/>
    <property type="match status" value="1"/>
</dbReference>
<keyword evidence="4" id="KW-0812">Transmembrane</keyword>
<protein>
    <submittedName>
        <fullName evidence="7">Trypsin-like peptidase domain-containing protein</fullName>
    </submittedName>
</protein>
<evidence type="ECO:0000259" key="5">
    <source>
        <dbReference type="Pfam" id="PF13240"/>
    </source>
</evidence>
<proteinExistence type="predicted"/>
<evidence type="ECO:0000256" key="1">
    <source>
        <dbReference type="ARBA" id="ARBA00022670"/>
    </source>
</evidence>
<keyword evidence="4" id="KW-1133">Transmembrane helix</keyword>
<evidence type="ECO:0000313" key="7">
    <source>
        <dbReference type="EMBL" id="WDV05993.1"/>
    </source>
</evidence>
<feature type="domain" description="Zinc-ribbon" evidence="5">
    <location>
        <begin position="2"/>
        <end position="24"/>
    </location>
</feature>
<name>A0AAJ5RIH4_9BACI</name>
<dbReference type="InterPro" id="IPR009003">
    <property type="entry name" value="Peptidase_S1_PA"/>
</dbReference>
<evidence type="ECO:0000256" key="3">
    <source>
        <dbReference type="ARBA" id="ARBA00022825"/>
    </source>
</evidence>
<dbReference type="KEGG" id="liu:OU989_17050"/>
<dbReference type="PANTHER" id="PTHR43343">
    <property type="entry name" value="PEPTIDASE S12"/>
    <property type="match status" value="1"/>
</dbReference>
<evidence type="ECO:0000313" key="8">
    <source>
        <dbReference type="Proteomes" id="UP001219585"/>
    </source>
</evidence>
<reference evidence="7" key="1">
    <citation type="submission" date="2022-11" db="EMBL/GenBank/DDBJ databases">
        <title>Lysinibacillus irui.</title>
        <authorList>
            <person name="Akintayo S.O."/>
        </authorList>
    </citation>
    <scope>NUCLEOTIDE SEQUENCE</scope>
    <source>
        <strain evidence="7">IRB4-01</strain>
    </source>
</reference>
<dbReference type="Gene3D" id="2.40.10.120">
    <property type="match status" value="1"/>
</dbReference>
<dbReference type="AlphaFoldDB" id="A0AAJ5RIH4"/>
<dbReference type="EMBL" id="CP113527">
    <property type="protein sequence ID" value="WDV05993.1"/>
    <property type="molecule type" value="Genomic_DNA"/>
</dbReference>
<dbReference type="Pfam" id="PF13365">
    <property type="entry name" value="Trypsin_2"/>
    <property type="match status" value="1"/>
</dbReference>
<dbReference type="GO" id="GO:0004252">
    <property type="term" value="F:serine-type endopeptidase activity"/>
    <property type="evidence" value="ECO:0007669"/>
    <property type="project" value="InterPro"/>
</dbReference>
<organism evidence="7 8">
    <name type="scientific">Lysinibacillus irui</name>
    <dbReference type="NCBI Taxonomy" id="2998077"/>
    <lineage>
        <taxon>Bacteria</taxon>
        <taxon>Bacillati</taxon>
        <taxon>Bacillota</taxon>
        <taxon>Bacilli</taxon>
        <taxon>Bacillales</taxon>
        <taxon>Bacillaceae</taxon>
        <taxon>Lysinibacillus</taxon>
    </lineage>
</organism>
<dbReference type="Proteomes" id="UP001219585">
    <property type="component" value="Chromosome"/>
</dbReference>
<dbReference type="RefSeq" id="WP_274794190.1">
    <property type="nucleotide sequence ID" value="NZ_CP113527.1"/>
</dbReference>
<keyword evidence="4" id="KW-0472">Membrane</keyword>
<dbReference type="Pfam" id="PF22819">
    <property type="entry name" value="TcaA_5th"/>
    <property type="match status" value="1"/>
</dbReference>
<sequence>MKCPNCQHENLSDSKFCSDCGSKLMNSSLLKQGIPTWAIIVLSVCFLAIGGLGYAYWDFFTDKKNQTTTYSEVNDKQQVNTQQVSSEELTKKQEAHAQQVDRVTLIKEIQQKVFTVLSNNSQGSGFLYKKGGYVITNAHVVQGEVDVTLRNANGQESPGTVIGISDRYDIALIHAPSYQDTQPLGIETTESPIGLEVIAFGSPQGFENSASIGYITGNKRDMKLENFIYKQIYQVDAQIDKGSSGGPLVDVNTGNVIGINSLLYTTETSTNFAFSIPLYSMLDQFEGWVAKPLSANEVRAVANVYENSQQSTIETKSTNETDALLAGQFVQAFRLYYEMALNEGDFYWIIDMLAPDSSAYQELEKYINEIAYQGHYFYFTNNEVLDVQYSNGQYFVDMNETFDFYDAQGNYQFYDRYKTYTVITDDYGAFKISHITIH</sequence>
<dbReference type="InterPro" id="IPR054528">
    <property type="entry name" value="TcaA_5th"/>
</dbReference>
<keyword evidence="1" id="KW-0645">Protease</keyword>
<evidence type="ECO:0000259" key="6">
    <source>
        <dbReference type="Pfam" id="PF22819"/>
    </source>
</evidence>
<dbReference type="PRINTS" id="PR00834">
    <property type="entry name" value="PROTEASES2C"/>
</dbReference>
<dbReference type="PANTHER" id="PTHR43343:SF3">
    <property type="entry name" value="PROTEASE DO-LIKE 8, CHLOROPLASTIC"/>
    <property type="match status" value="1"/>
</dbReference>
<dbReference type="GO" id="GO:0006508">
    <property type="term" value="P:proteolysis"/>
    <property type="evidence" value="ECO:0007669"/>
    <property type="project" value="UniProtKB-KW"/>
</dbReference>
<evidence type="ECO:0000256" key="4">
    <source>
        <dbReference type="SAM" id="Phobius"/>
    </source>
</evidence>
<dbReference type="InterPro" id="IPR026870">
    <property type="entry name" value="Zinc_ribbon_dom"/>
</dbReference>
<feature type="transmembrane region" description="Helical" evidence="4">
    <location>
        <begin position="34"/>
        <end position="57"/>
    </location>
</feature>
<keyword evidence="3" id="KW-0720">Serine protease</keyword>